<dbReference type="Gene3D" id="1.10.10.10">
    <property type="entry name" value="Winged helix-like DNA-binding domain superfamily/Winged helix DNA-binding domain"/>
    <property type="match status" value="2"/>
</dbReference>
<dbReference type="Pfam" id="PF13392">
    <property type="entry name" value="HNH_3"/>
    <property type="match status" value="2"/>
</dbReference>
<name>A0ABN9WV09_9DINO</name>
<dbReference type="EMBL" id="CAUYUJ010019374">
    <property type="protein sequence ID" value="CAK0890661.1"/>
    <property type="molecule type" value="Genomic_DNA"/>
</dbReference>
<dbReference type="Gene3D" id="3.90.75.20">
    <property type="match status" value="2"/>
</dbReference>
<sequence length="395" mass="43350">MRLPCVRARPGYGLAYASACSFYPRRFSTSSTGAAAVSCHGRIRSNNGIITWGCLNDAGYYTTRIGGSPNLVHRLVAHAFLGPPPSTQHCDVNHKDRDRGNNHVNNLEFVTRSENVLHSYAANSTRRTSRDALSKPVLSRWAGQGGRWTNHSSGRLASLETGVDLGTICKCCKGKMISAKGYEFKYGAPIVSPCLPGEEWRPALHPCTGTELSTWEVSSHGRLKSSRGVVSYGSQTLAGYRIAGITADGQKTDHYVHRLVARAFLWQPSFSEDLVVNHIDGNRGNNSSSNLEYVTRSQNARISKKWWIGRASAGVTQSKPVWGRVLGSLSWKWYASMAEAARLLDLRSGNISSCCNGITRRAGSYEFKFADSKVPSVLPGEVWREIPQCALKKKP</sequence>
<dbReference type="Proteomes" id="UP001189429">
    <property type="component" value="Unassembled WGS sequence"/>
</dbReference>
<dbReference type="SUPFAM" id="SSF54060">
    <property type="entry name" value="His-Me finger endonucleases"/>
    <property type="match status" value="2"/>
</dbReference>
<keyword evidence="3" id="KW-1185">Reference proteome</keyword>
<comment type="caution">
    <text evidence="2">The sequence shown here is derived from an EMBL/GenBank/DDBJ whole genome shotgun (WGS) entry which is preliminary data.</text>
</comment>
<proteinExistence type="predicted"/>
<feature type="domain" description="HNH nuclease" evidence="1">
    <location>
        <begin position="66"/>
        <end position="116"/>
    </location>
</feature>
<dbReference type="InterPro" id="IPR044925">
    <property type="entry name" value="His-Me_finger_sf"/>
</dbReference>
<dbReference type="InterPro" id="IPR054307">
    <property type="entry name" value="I-HmuI_NUMOD-like"/>
</dbReference>
<organism evidence="2 3">
    <name type="scientific">Prorocentrum cordatum</name>
    <dbReference type="NCBI Taxonomy" id="2364126"/>
    <lineage>
        <taxon>Eukaryota</taxon>
        <taxon>Sar</taxon>
        <taxon>Alveolata</taxon>
        <taxon>Dinophyceae</taxon>
        <taxon>Prorocentrales</taxon>
        <taxon>Prorocentraceae</taxon>
        <taxon>Prorocentrum</taxon>
    </lineage>
</organism>
<protein>
    <recommendedName>
        <fullName evidence="1">HNH nuclease domain-containing protein</fullName>
    </recommendedName>
</protein>
<gene>
    <name evidence="2" type="ORF">PCOR1329_LOCUS70795</name>
</gene>
<evidence type="ECO:0000259" key="1">
    <source>
        <dbReference type="SMART" id="SM00507"/>
    </source>
</evidence>
<evidence type="ECO:0000313" key="2">
    <source>
        <dbReference type="EMBL" id="CAK0890661.1"/>
    </source>
</evidence>
<dbReference type="SMART" id="SM00507">
    <property type="entry name" value="HNHc"/>
    <property type="match status" value="2"/>
</dbReference>
<feature type="domain" description="HNH nuclease" evidence="1">
    <location>
        <begin position="250"/>
        <end position="300"/>
    </location>
</feature>
<evidence type="ECO:0000313" key="3">
    <source>
        <dbReference type="Proteomes" id="UP001189429"/>
    </source>
</evidence>
<dbReference type="InterPro" id="IPR003615">
    <property type="entry name" value="HNH_nuc"/>
</dbReference>
<dbReference type="Pfam" id="PF22083">
    <property type="entry name" value="I-HmuI_NUMOD-like"/>
    <property type="match status" value="1"/>
</dbReference>
<dbReference type="InterPro" id="IPR036388">
    <property type="entry name" value="WH-like_DNA-bd_sf"/>
</dbReference>
<reference evidence="2" key="1">
    <citation type="submission" date="2023-10" db="EMBL/GenBank/DDBJ databases">
        <authorList>
            <person name="Chen Y."/>
            <person name="Shah S."/>
            <person name="Dougan E. K."/>
            <person name="Thang M."/>
            <person name="Chan C."/>
        </authorList>
    </citation>
    <scope>NUCLEOTIDE SEQUENCE [LARGE SCALE GENOMIC DNA]</scope>
</reference>
<accession>A0ABN9WV09</accession>
<dbReference type="SUPFAM" id="SSF64496">
    <property type="entry name" value="DNA-binding domain of intron-encoded endonucleases"/>
    <property type="match status" value="2"/>
</dbReference>